<organism evidence="1">
    <name type="scientific">uncultured marine group II/III euryarchaeote KM3_155_G07</name>
    <dbReference type="NCBI Taxonomy" id="1457898"/>
    <lineage>
        <taxon>Archaea</taxon>
        <taxon>Methanobacteriati</taxon>
        <taxon>Methanobacteriota</taxon>
        <taxon>environmental samples</taxon>
    </lineage>
</organism>
<proteinExistence type="predicted"/>
<reference evidence="1" key="1">
    <citation type="journal article" date="2014" name="Genome Biol. Evol.">
        <title>Pangenome evidence for extensive interdomain horizontal transfer affecting lineage core and shell genes in uncultured planktonic thaumarchaeota and euryarchaeota.</title>
        <authorList>
            <person name="Deschamps P."/>
            <person name="Zivanovic Y."/>
            <person name="Moreira D."/>
            <person name="Rodriguez-Valera F."/>
            <person name="Lopez-Garcia P."/>
        </authorList>
    </citation>
    <scope>NUCLEOTIDE SEQUENCE</scope>
</reference>
<evidence type="ECO:0008006" key="2">
    <source>
        <dbReference type="Google" id="ProtNLM"/>
    </source>
</evidence>
<dbReference type="SUPFAM" id="SSF52172">
    <property type="entry name" value="CheY-like"/>
    <property type="match status" value="1"/>
</dbReference>
<dbReference type="InterPro" id="IPR011006">
    <property type="entry name" value="CheY-like_superfamily"/>
</dbReference>
<sequence>MRVLAFEDKEDIEALLISGGIDFSKLNFEQRWDSENAIAVIRDFAPDILLLDHFMPPMRGLAVLEAVNEAAESSELERPITIVGMSSAGFANRAMSKAGADVTVLKFDLASLDLWPRQG</sequence>
<accession>A0A075GG88</accession>
<dbReference type="EMBL" id="KF900644">
    <property type="protein sequence ID" value="AIF02245.1"/>
    <property type="molecule type" value="Genomic_DNA"/>
</dbReference>
<name>A0A075GG88_9EURY</name>
<dbReference type="AlphaFoldDB" id="A0A075GG88"/>
<protein>
    <recommendedName>
        <fullName evidence="2">Response regulatory domain-containing protein</fullName>
    </recommendedName>
</protein>
<evidence type="ECO:0000313" key="1">
    <source>
        <dbReference type="EMBL" id="AIF02245.1"/>
    </source>
</evidence>
<dbReference type="Gene3D" id="3.40.50.2300">
    <property type="match status" value="1"/>
</dbReference>